<dbReference type="AlphaFoldDB" id="G9N3C3"/>
<dbReference type="VEuPathDB" id="FungiDB:TRIVIDRAFT_204216"/>
<name>G9N3C3_HYPVG</name>
<evidence type="ECO:0000313" key="1">
    <source>
        <dbReference type="EMBL" id="EHK18807.1"/>
    </source>
</evidence>
<dbReference type="RefSeq" id="XP_013953004.1">
    <property type="nucleotide sequence ID" value="XM_014097529.1"/>
</dbReference>
<dbReference type="Proteomes" id="UP000007115">
    <property type="component" value="Unassembled WGS sequence"/>
</dbReference>
<protein>
    <submittedName>
        <fullName evidence="1">Uncharacterized protein</fullName>
    </submittedName>
</protein>
<comment type="caution">
    <text evidence="1">The sequence shown here is derived from an EMBL/GenBank/DDBJ whole genome shotgun (WGS) entry which is preliminary data.</text>
</comment>
<organism evidence="1 2">
    <name type="scientific">Hypocrea virens (strain Gv29-8 / FGSC 10586)</name>
    <name type="common">Gliocladium virens</name>
    <name type="synonym">Trichoderma virens</name>
    <dbReference type="NCBI Taxonomy" id="413071"/>
    <lineage>
        <taxon>Eukaryota</taxon>
        <taxon>Fungi</taxon>
        <taxon>Dikarya</taxon>
        <taxon>Ascomycota</taxon>
        <taxon>Pezizomycotina</taxon>
        <taxon>Sordariomycetes</taxon>
        <taxon>Hypocreomycetidae</taxon>
        <taxon>Hypocreales</taxon>
        <taxon>Hypocreaceae</taxon>
        <taxon>Trichoderma</taxon>
    </lineage>
</organism>
<keyword evidence="2" id="KW-1185">Reference proteome</keyword>
<sequence length="214" mass="23496">MALHMARIHLDAHICTPSDLYQKGVARVTQLQAMDAFGIAYCRAFGGNTESRIPVVLPSDDDLHRGYSGKVLVLSFDAARRSSWNSQPAQSIKVPYLWRKVIENIHVQLPTDRCQIIAVGQPDYTTVLYNQHDTLVSALSTSSSWWCTSTRGSPALRLALEAQHGPVTGLTGWALLREDSKRHSKFGLETPPSALGNEMAAAVRALDCHTANCI</sequence>
<accession>G9N3C3</accession>
<dbReference type="HOGENOM" id="CLU_1289071_0_0_1"/>
<proteinExistence type="predicted"/>
<dbReference type="GeneID" id="25790285"/>
<gene>
    <name evidence="1" type="ORF">TRIVIDRAFT_204216</name>
</gene>
<dbReference type="InParanoid" id="G9N3C3"/>
<dbReference type="OrthoDB" id="10505913at2759"/>
<dbReference type="EMBL" id="ABDF02000085">
    <property type="protein sequence ID" value="EHK18807.1"/>
    <property type="molecule type" value="Genomic_DNA"/>
</dbReference>
<reference evidence="1 2" key="1">
    <citation type="journal article" date="2011" name="Genome Biol.">
        <title>Comparative genome sequence analysis underscores mycoparasitism as the ancestral life style of Trichoderma.</title>
        <authorList>
            <person name="Kubicek C.P."/>
            <person name="Herrera-Estrella A."/>
            <person name="Seidl-Seiboth V."/>
            <person name="Martinez D.A."/>
            <person name="Druzhinina I.S."/>
            <person name="Thon M."/>
            <person name="Zeilinger S."/>
            <person name="Casas-Flores S."/>
            <person name="Horwitz B.A."/>
            <person name="Mukherjee P.K."/>
            <person name="Mukherjee M."/>
            <person name="Kredics L."/>
            <person name="Alcaraz L.D."/>
            <person name="Aerts A."/>
            <person name="Antal Z."/>
            <person name="Atanasova L."/>
            <person name="Cervantes-Badillo M.G."/>
            <person name="Challacombe J."/>
            <person name="Chertkov O."/>
            <person name="McCluskey K."/>
            <person name="Coulpier F."/>
            <person name="Deshpande N."/>
            <person name="von Doehren H."/>
            <person name="Ebbole D.J."/>
            <person name="Esquivel-Naranjo E.U."/>
            <person name="Fekete E."/>
            <person name="Flipphi M."/>
            <person name="Glaser F."/>
            <person name="Gomez-Rodriguez E.Y."/>
            <person name="Gruber S."/>
            <person name="Han C."/>
            <person name="Henrissat B."/>
            <person name="Hermosa R."/>
            <person name="Hernandez-Onate M."/>
            <person name="Karaffa L."/>
            <person name="Kosti I."/>
            <person name="Le Crom S."/>
            <person name="Lindquist E."/>
            <person name="Lucas S."/>
            <person name="Luebeck M."/>
            <person name="Luebeck P.S."/>
            <person name="Margeot A."/>
            <person name="Metz B."/>
            <person name="Misra M."/>
            <person name="Nevalainen H."/>
            <person name="Omann M."/>
            <person name="Packer N."/>
            <person name="Perrone G."/>
            <person name="Uresti-Rivera E.E."/>
            <person name="Salamov A."/>
            <person name="Schmoll M."/>
            <person name="Seiboth B."/>
            <person name="Shapiro H."/>
            <person name="Sukno S."/>
            <person name="Tamayo-Ramos J.A."/>
            <person name="Tisch D."/>
            <person name="Wiest A."/>
            <person name="Wilkinson H.H."/>
            <person name="Zhang M."/>
            <person name="Coutinho P.M."/>
            <person name="Kenerley C.M."/>
            <person name="Monte E."/>
            <person name="Baker S.E."/>
            <person name="Grigoriev I.V."/>
        </authorList>
    </citation>
    <scope>NUCLEOTIDE SEQUENCE [LARGE SCALE GENOMIC DNA]</scope>
    <source>
        <strain evidence="2">Gv29-8 / FGSC 10586</strain>
    </source>
</reference>
<evidence type="ECO:0000313" key="2">
    <source>
        <dbReference type="Proteomes" id="UP000007115"/>
    </source>
</evidence>